<dbReference type="VEuPathDB" id="FungiDB:FOMG_16748"/>
<dbReference type="InterPro" id="IPR036291">
    <property type="entry name" value="NAD(P)-bd_dom_sf"/>
</dbReference>
<dbReference type="OrthoDB" id="413314at2759"/>
<name>A0A2H3U352_FUSOX</name>
<dbReference type="VEuPathDB" id="FungiDB:FOC1_g10006197"/>
<reference evidence="2" key="1">
    <citation type="submission" date="2016-09" db="EMBL/GenBank/DDBJ databases">
        <authorList>
            <person name="Guldener U."/>
        </authorList>
    </citation>
    <scope>NUCLEOTIDE SEQUENCE [LARGE SCALE GENOMIC DNA]</scope>
    <source>
        <strain evidence="2">V64-1</strain>
    </source>
</reference>
<dbReference type="VEuPathDB" id="FungiDB:FOIG_15981"/>
<sequence>MASTILAVGATGNTGRGVVQTLSGLLGTSKTFSGHKIVALTRSSRGAVAQQLAALPNVEVAELNWVDITADWLHQHNVVGASMDIAAAERLFVLLPCPPLVDLVKEFRKTGKQGPLRLIASENAPVGIIDASEVGIFAAHLLVEDNIIAMLEQEIGTKVEDVRFRDQSFLDHMAAQSRETKSVILSIRHAAETAWDGKCSASTTSKEVIHLAAPKIAPAKVFKTMLEE</sequence>
<protein>
    <submittedName>
        <fullName evidence="1">Related to NmrA-like family protein</fullName>
    </submittedName>
</protein>
<dbReference type="VEuPathDB" id="FungiDB:FOZG_18179"/>
<dbReference type="Gene3D" id="3.40.50.720">
    <property type="entry name" value="NAD(P)-binding Rossmann-like Domain"/>
    <property type="match status" value="1"/>
</dbReference>
<dbReference type="VEuPathDB" id="FungiDB:FOXG_15815"/>
<dbReference type="Proteomes" id="UP000219369">
    <property type="component" value="Unassembled WGS sequence"/>
</dbReference>
<dbReference type="SUPFAM" id="SSF51735">
    <property type="entry name" value="NAD(P)-binding Rossmann-fold domains"/>
    <property type="match status" value="1"/>
</dbReference>
<evidence type="ECO:0000313" key="1">
    <source>
        <dbReference type="EMBL" id="SCO92401.1"/>
    </source>
</evidence>
<dbReference type="EMBL" id="FMJY01000011">
    <property type="protein sequence ID" value="SCO92401.1"/>
    <property type="molecule type" value="Genomic_DNA"/>
</dbReference>
<accession>A0A2H3U352</accession>
<dbReference type="VEuPathDB" id="FungiDB:HZS61_011330"/>
<gene>
    <name evidence="1" type="ORF">FRV6_16529</name>
</gene>
<evidence type="ECO:0000313" key="2">
    <source>
        <dbReference type="Proteomes" id="UP000219369"/>
    </source>
</evidence>
<proteinExistence type="predicted"/>
<dbReference type="VEuPathDB" id="FungiDB:FOC4_g10002930"/>
<dbReference type="AlphaFoldDB" id="A0A2H3U352"/>
<organism evidence="1 2">
    <name type="scientific">Fusarium oxysporum</name>
    <name type="common">Fusarium vascular wilt</name>
    <dbReference type="NCBI Taxonomy" id="5507"/>
    <lineage>
        <taxon>Eukaryota</taxon>
        <taxon>Fungi</taxon>
        <taxon>Dikarya</taxon>
        <taxon>Ascomycota</taxon>
        <taxon>Pezizomycotina</taxon>
        <taxon>Sordariomycetes</taxon>
        <taxon>Hypocreomycetidae</taxon>
        <taxon>Hypocreales</taxon>
        <taxon>Nectriaceae</taxon>
        <taxon>Fusarium</taxon>
        <taxon>Fusarium oxysporum species complex</taxon>
    </lineage>
</organism>